<dbReference type="InterPro" id="IPR032466">
    <property type="entry name" value="Metal_Hydrolase"/>
</dbReference>
<feature type="domain" description="Amidohydrolase-related" evidence="1">
    <location>
        <begin position="64"/>
        <end position="412"/>
    </location>
</feature>
<dbReference type="STRING" id="404433.BTW07_09075"/>
<accession>A0A1Q8SSZ5</accession>
<evidence type="ECO:0000313" key="2">
    <source>
        <dbReference type="EMBL" id="OLO04569.1"/>
    </source>
</evidence>
<sequence length="422" mass="45498">MTEFSSSRSSQAVLFRNASLVDGSSPEPRAGVHVLVENGRIVQVSDTPIEAPRDTRVIDLEGRTLMPGLIDCHVHVIATTADLGANALLPDSLIAARATPILKGMLMRGFTTVRDVGGADRGIQQAVAEGHFVGPRLVICGKALSQTGGHNDYRGFYDERDDQYQTRRLGSMGRICDGVESVRRAVRQEIKAGAQFIKVMANGGVSSPSDPIEFLSFSVDELKTIVEEASNAQTYVSAHLYTDEAIRRAVEAGVRSLEHCNLIEADTARLAAERGAMACPTLVTYERLKIEGADYGLKPESVAKIDDVRLAGLESLITMHEAGLPMAYGTDLLGEMHPHQSEEFVIRSQVLPPHEVIRSATSTAAKLLRMEGEIGCIAPGAWADLIVVDGNPLEDMSLLTGQGKHLSLIMQGGRAIKDRLGH</sequence>
<dbReference type="PANTHER" id="PTHR43135:SF3">
    <property type="entry name" value="ALPHA-D-RIBOSE 1-METHYLPHOSPHONATE 5-TRIPHOSPHATE DIPHOSPHATASE"/>
    <property type="match status" value="1"/>
</dbReference>
<reference evidence="2 3" key="1">
    <citation type="submission" date="2016-12" db="EMBL/GenBank/DDBJ databases">
        <title>Draft genome sequences of strains Salinicola socius SMB35, Salinicola sp. MH3R3-1 and Chromohalobacter sp. SMB17 from the Verkhnekamsk potash mining region of Russia.</title>
        <authorList>
            <person name="Mavrodi D.V."/>
            <person name="Olsson B.E."/>
            <person name="Korsakova E.S."/>
            <person name="Pyankova A."/>
            <person name="Mavrodi O.V."/>
            <person name="Plotnikova E.G."/>
        </authorList>
    </citation>
    <scope>NUCLEOTIDE SEQUENCE [LARGE SCALE GENOMIC DNA]</scope>
    <source>
        <strain evidence="2 3">SMB35</strain>
    </source>
</reference>
<dbReference type="PANTHER" id="PTHR43135">
    <property type="entry name" value="ALPHA-D-RIBOSE 1-METHYLPHOSPHONATE 5-TRIPHOSPHATE DIPHOSPHATASE"/>
    <property type="match status" value="1"/>
</dbReference>
<dbReference type="GO" id="GO:0016810">
    <property type="term" value="F:hydrolase activity, acting on carbon-nitrogen (but not peptide) bonds"/>
    <property type="evidence" value="ECO:0007669"/>
    <property type="project" value="InterPro"/>
</dbReference>
<dbReference type="CDD" id="cd01299">
    <property type="entry name" value="Met_dep_hydrolase_A"/>
    <property type="match status" value="1"/>
</dbReference>
<gene>
    <name evidence="2" type="ORF">BTW07_09075</name>
</gene>
<comment type="caution">
    <text evidence="2">The sequence shown here is derived from an EMBL/GenBank/DDBJ whole genome shotgun (WGS) entry which is preliminary data.</text>
</comment>
<dbReference type="SUPFAM" id="SSF51338">
    <property type="entry name" value="Composite domain of metallo-dependent hydrolases"/>
    <property type="match status" value="1"/>
</dbReference>
<proteinExistence type="predicted"/>
<dbReference type="Gene3D" id="3.20.20.140">
    <property type="entry name" value="Metal-dependent hydrolases"/>
    <property type="match status" value="1"/>
</dbReference>
<dbReference type="SUPFAM" id="SSF51556">
    <property type="entry name" value="Metallo-dependent hydrolases"/>
    <property type="match status" value="1"/>
</dbReference>
<evidence type="ECO:0000313" key="3">
    <source>
        <dbReference type="Proteomes" id="UP000186878"/>
    </source>
</evidence>
<dbReference type="OrthoDB" id="9782972at2"/>
<dbReference type="RefSeq" id="WP_075569858.1">
    <property type="nucleotide sequence ID" value="NZ_MSDO01000010.1"/>
</dbReference>
<protein>
    <submittedName>
        <fullName evidence="2">Peptidase M38</fullName>
    </submittedName>
</protein>
<dbReference type="Gene3D" id="2.30.40.10">
    <property type="entry name" value="Urease, subunit C, domain 1"/>
    <property type="match status" value="1"/>
</dbReference>
<dbReference type="InterPro" id="IPR006680">
    <property type="entry name" value="Amidohydro-rel"/>
</dbReference>
<dbReference type="Pfam" id="PF01979">
    <property type="entry name" value="Amidohydro_1"/>
    <property type="match status" value="1"/>
</dbReference>
<dbReference type="EMBL" id="MSDO01000010">
    <property type="protein sequence ID" value="OLO04569.1"/>
    <property type="molecule type" value="Genomic_DNA"/>
</dbReference>
<dbReference type="AlphaFoldDB" id="A0A1Q8SSZ5"/>
<dbReference type="InterPro" id="IPR051781">
    <property type="entry name" value="Metallo-dep_Hydrolase"/>
</dbReference>
<dbReference type="InterPro" id="IPR011059">
    <property type="entry name" value="Metal-dep_hydrolase_composite"/>
</dbReference>
<keyword evidence="3" id="KW-1185">Reference proteome</keyword>
<dbReference type="InterPro" id="IPR057744">
    <property type="entry name" value="OTAase-like"/>
</dbReference>
<organism evidence="2 3">
    <name type="scientific">Salinicola socius</name>
    <dbReference type="NCBI Taxonomy" id="404433"/>
    <lineage>
        <taxon>Bacteria</taxon>
        <taxon>Pseudomonadati</taxon>
        <taxon>Pseudomonadota</taxon>
        <taxon>Gammaproteobacteria</taxon>
        <taxon>Oceanospirillales</taxon>
        <taxon>Halomonadaceae</taxon>
        <taxon>Salinicola</taxon>
    </lineage>
</organism>
<evidence type="ECO:0000259" key="1">
    <source>
        <dbReference type="Pfam" id="PF01979"/>
    </source>
</evidence>
<name>A0A1Q8SSZ5_9GAMM</name>
<dbReference type="Proteomes" id="UP000186878">
    <property type="component" value="Unassembled WGS sequence"/>
</dbReference>